<gene>
    <name evidence="5" type="ordered locus">BCI_0429</name>
</gene>
<evidence type="ECO:0000256" key="1">
    <source>
        <dbReference type="ARBA" id="ARBA00009275"/>
    </source>
</evidence>
<dbReference type="NCBIfam" id="TIGR00010">
    <property type="entry name" value="YchF/TatD family DNA exonuclease"/>
    <property type="match status" value="1"/>
</dbReference>
<proteinExistence type="inferred from homology"/>
<dbReference type="EC" id="3.1.21.-" evidence="5"/>
<dbReference type="OrthoDB" id="9810005at2"/>
<dbReference type="PANTHER" id="PTHR46124:SF2">
    <property type="entry name" value="D-AMINOACYL-TRNA DEACYLASE"/>
    <property type="match status" value="1"/>
</dbReference>
<dbReference type="InterPro" id="IPR018228">
    <property type="entry name" value="DNase_TatD-rel_CS"/>
</dbReference>
<dbReference type="GO" id="GO:0046872">
    <property type="term" value="F:metal ion binding"/>
    <property type="evidence" value="ECO:0007669"/>
    <property type="project" value="UniProtKB-KW"/>
</dbReference>
<dbReference type="GO" id="GO:0005829">
    <property type="term" value="C:cytosol"/>
    <property type="evidence" value="ECO:0007669"/>
    <property type="project" value="TreeGrafter"/>
</dbReference>
<keyword evidence="3 5" id="KW-0378">Hydrolase</keyword>
<dbReference type="InterPro" id="IPR032466">
    <property type="entry name" value="Metal_Hydrolase"/>
</dbReference>
<dbReference type="Gene3D" id="3.20.20.140">
    <property type="entry name" value="Metal-dependent hydrolases"/>
    <property type="match status" value="1"/>
</dbReference>
<evidence type="ECO:0000313" key="6">
    <source>
        <dbReference type="Proteomes" id="UP000002427"/>
    </source>
</evidence>
<protein>
    <submittedName>
        <fullName evidence="5">Deoxyribonuclease</fullName>
        <ecNumber evidence="5">3.1.21.-</ecNumber>
    </submittedName>
</protein>
<dbReference type="RefSeq" id="WP_011520603.1">
    <property type="nucleotide sequence ID" value="NC_007984.1"/>
</dbReference>
<feature type="binding site" evidence="4">
    <location>
        <position position="95"/>
    </location>
    <ligand>
        <name>a divalent metal cation</name>
        <dbReference type="ChEBI" id="CHEBI:60240"/>
        <label>1</label>
    </ligand>
</feature>
<dbReference type="Proteomes" id="UP000002427">
    <property type="component" value="Chromosome"/>
</dbReference>
<dbReference type="AlphaFoldDB" id="Q1LT44"/>
<dbReference type="PROSITE" id="PS01091">
    <property type="entry name" value="TATD_3"/>
    <property type="match status" value="1"/>
</dbReference>
<accession>Q1LT44</accession>
<dbReference type="PROSITE" id="PS01137">
    <property type="entry name" value="TATD_1"/>
    <property type="match status" value="1"/>
</dbReference>
<name>Q1LT44_BAUCH</name>
<keyword evidence="2 4" id="KW-0479">Metal-binding</keyword>
<dbReference type="Pfam" id="PF01026">
    <property type="entry name" value="TatD_DNase"/>
    <property type="match status" value="1"/>
</dbReference>
<dbReference type="HOGENOM" id="CLU_031506_4_2_6"/>
<evidence type="ECO:0000313" key="5">
    <source>
        <dbReference type="EMBL" id="ABF13951.1"/>
    </source>
</evidence>
<dbReference type="SUPFAM" id="SSF51556">
    <property type="entry name" value="Metallo-dependent hydrolases"/>
    <property type="match status" value="1"/>
</dbReference>
<dbReference type="InterPro" id="IPR001130">
    <property type="entry name" value="TatD-like"/>
</dbReference>
<dbReference type="PIRSF" id="PIRSF005902">
    <property type="entry name" value="DNase_TatD"/>
    <property type="match status" value="1"/>
</dbReference>
<dbReference type="GO" id="GO:0016788">
    <property type="term" value="F:hydrolase activity, acting on ester bonds"/>
    <property type="evidence" value="ECO:0007669"/>
    <property type="project" value="InterPro"/>
</dbReference>
<dbReference type="FunFam" id="3.20.20.140:FF:000005">
    <property type="entry name" value="TatD family hydrolase"/>
    <property type="match status" value="1"/>
</dbReference>
<organism evidence="5 6">
    <name type="scientific">Baumannia cicadellinicola subsp. Homalodisca coagulata</name>
    <dbReference type="NCBI Taxonomy" id="374463"/>
    <lineage>
        <taxon>Bacteria</taxon>
        <taxon>Pseudomonadati</taxon>
        <taxon>Pseudomonadota</taxon>
        <taxon>Gammaproteobacteria</taxon>
        <taxon>Candidatus Palibaumannia</taxon>
    </lineage>
</organism>
<evidence type="ECO:0000256" key="2">
    <source>
        <dbReference type="ARBA" id="ARBA00022723"/>
    </source>
</evidence>
<dbReference type="PROSITE" id="PS01090">
    <property type="entry name" value="TATD_2"/>
    <property type="match status" value="1"/>
</dbReference>
<dbReference type="PANTHER" id="PTHR46124">
    <property type="entry name" value="D-AMINOACYL-TRNA DEACYLASE"/>
    <property type="match status" value="1"/>
</dbReference>
<comment type="similarity">
    <text evidence="1">Belongs to the metallo-dependent hydrolases superfamily. TatD-type hydrolase family.</text>
</comment>
<dbReference type="STRING" id="374463.BCI_0429"/>
<dbReference type="EMBL" id="CP000238">
    <property type="protein sequence ID" value="ABF13951.1"/>
    <property type="molecule type" value="Genomic_DNA"/>
</dbReference>
<keyword evidence="6" id="KW-1185">Reference proteome</keyword>
<feature type="binding site" evidence="4">
    <location>
        <position position="157"/>
    </location>
    <ligand>
        <name>a divalent metal cation</name>
        <dbReference type="ChEBI" id="CHEBI:60240"/>
        <label>2</label>
    </ligand>
</feature>
<dbReference type="CDD" id="cd01310">
    <property type="entry name" value="TatD_DNAse"/>
    <property type="match status" value="1"/>
</dbReference>
<feature type="binding site" evidence="4">
    <location>
        <position position="9"/>
    </location>
    <ligand>
        <name>a divalent metal cation</name>
        <dbReference type="ChEBI" id="CHEBI:60240"/>
        <label>1</label>
    </ligand>
</feature>
<dbReference type="InterPro" id="IPR015991">
    <property type="entry name" value="TatD/YcfH-like"/>
</dbReference>
<feature type="binding site" evidence="4">
    <location>
        <position position="7"/>
    </location>
    <ligand>
        <name>a divalent metal cation</name>
        <dbReference type="ChEBI" id="CHEBI:60240"/>
        <label>1</label>
    </ligand>
</feature>
<dbReference type="KEGG" id="bci:BCI_0429"/>
<feature type="binding site" evidence="4">
    <location>
        <position position="132"/>
    </location>
    <ligand>
        <name>a divalent metal cation</name>
        <dbReference type="ChEBI" id="CHEBI:60240"/>
        <label>2</label>
    </ligand>
</feature>
<dbReference type="GO" id="GO:0004536">
    <property type="term" value="F:DNA nuclease activity"/>
    <property type="evidence" value="ECO:0007669"/>
    <property type="project" value="InterPro"/>
</dbReference>
<evidence type="ECO:0000256" key="3">
    <source>
        <dbReference type="ARBA" id="ARBA00022801"/>
    </source>
</evidence>
<sequence length="266" mass="30265">MFLIDSHCHLDQLNYNSLHRNVTDVIEKAKKRDVRLILAVCTMLSNFDQMKALIGSRNDVLFACGIHPLNLDKNDCYLEQLRCIAARKDVVALGETGLDYSNIQQNTKKEQQKVFLEHISIGNDQKKPIIVHTRNAIDDTIALLREGKADQCSGILHCFTEDRKIAKNILDIGFYISFSGIVTFRNAEMLRDTVRFVPLNRLLIETDSPYLTPVPYRGKENQPAYVHEIAEYIATLKNINLEKLAAVTTANFCQLFNLKLNNLIVS</sequence>
<reference evidence="5 6" key="1">
    <citation type="journal article" date="2006" name="PLoS Biol.">
        <title>Metabolic complementarity and genomics of the dual bacterial symbiosis of sharpshooters.</title>
        <authorList>
            <person name="Wu D."/>
            <person name="Daugherty S.C."/>
            <person name="Van Aken S.E."/>
            <person name="Pai G.H."/>
            <person name="Watkins K.L."/>
            <person name="Khouri H."/>
            <person name="Tallon L.J."/>
            <person name="Zaborsky J.M."/>
            <person name="Dunbar H.E."/>
            <person name="Tran P.L."/>
            <person name="Moran N.A."/>
            <person name="Eisen J.A."/>
        </authorList>
    </citation>
    <scope>NUCLEOTIDE SEQUENCE [LARGE SCALE GENOMIC DNA]</scope>
    <source>
        <strain evidence="5">Hc</strain>
    </source>
</reference>
<evidence type="ECO:0000256" key="4">
    <source>
        <dbReference type="PIRSR" id="PIRSR005902-1"/>
    </source>
</evidence>
<feature type="binding site" evidence="4">
    <location>
        <position position="207"/>
    </location>
    <ligand>
        <name>a divalent metal cation</name>
        <dbReference type="ChEBI" id="CHEBI:60240"/>
        <label>1</label>
    </ligand>
</feature>